<dbReference type="VEuPathDB" id="FungiDB:TEQG_06431"/>
<organism evidence="1 2">
    <name type="scientific">Trichophyton equinum (strain ATCC MYA-4606 / CBS 127.97)</name>
    <name type="common">Horse ringworm fungus</name>
    <dbReference type="NCBI Taxonomy" id="559882"/>
    <lineage>
        <taxon>Eukaryota</taxon>
        <taxon>Fungi</taxon>
        <taxon>Dikarya</taxon>
        <taxon>Ascomycota</taxon>
        <taxon>Pezizomycotina</taxon>
        <taxon>Eurotiomycetes</taxon>
        <taxon>Eurotiomycetidae</taxon>
        <taxon>Onygenales</taxon>
        <taxon>Arthrodermataceae</taxon>
        <taxon>Trichophyton</taxon>
    </lineage>
</organism>
<keyword evidence="2" id="KW-1185">Reference proteome</keyword>
<dbReference type="HOGENOM" id="CLU_2135293_0_0_1"/>
<accession>F2Q050</accession>
<evidence type="ECO:0000313" key="2">
    <source>
        <dbReference type="Proteomes" id="UP000009169"/>
    </source>
</evidence>
<gene>
    <name evidence="1" type="ORF">TEQG_06431</name>
</gene>
<evidence type="ECO:0000313" key="1">
    <source>
        <dbReference type="EMBL" id="EGE07518.1"/>
    </source>
</evidence>
<name>F2Q050_TRIEC</name>
<sequence length="113" mass="13258">MIASSQNKDMVVRAPWKERVESSCYRISRSTKKGREKMRRNAIIQFLLWKEEGEKVLRLKYTTSGVTEEINIGVTESTRVRRIFFPNGHHIVIRARAILRINKGKNFETPLQK</sequence>
<dbReference type="Proteomes" id="UP000009169">
    <property type="component" value="Unassembled WGS sequence"/>
</dbReference>
<proteinExistence type="predicted"/>
<dbReference type="EMBL" id="DS995761">
    <property type="protein sequence ID" value="EGE07518.1"/>
    <property type="molecule type" value="Genomic_DNA"/>
</dbReference>
<reference evidence="2" key="1">
    <citation type="journal article" date="2012" name="MBio">
        <title>Comparative genome analysis of Trichophyton rubrum and related dermatophytes reveals candidate genes involved in infection.</title>
        <authorList>
            <person name="Martinez D.A."/>
            <person name="Oliver B.G."/>
            <person name="Graeser Y."/>
            <person name="Goldberg J.M."/>
            <person name="Li W."/>
            <person name="Martinez-Rossi N.M."/>
            <person name="Monod M."/>
            <person name="Shelest E."/>
            <person name="Barton R.C."/>
            <person name="Birch E."/>
            <person name="Brakhage A.A."/>
            <person name="Chen Z."/>
            <person name="Gurr S.J."/>
            <person name="Heiman D."/>
            <person name="Heitman J."/>
            <person name="Kosti I."/>
            <person name="Rossi A."/>
            <person name="Saif S."/>
            <person name="Samalova M."/>
            <person name="Saunders C.W."/>
            <person name="Shea T."/>
            <person name="Summerbell R.C."/>
            <person name="Xu J."/>
            <person name="Young S."/>
            <person name="Zeng Q."/>
            <person name="Birren B.W."/>
            <person name="Cuomo C.A."/>
            <person name="White T.C."/>
        </authorList>
    </citation>
    <scope>NUCLEOTIDE SEQUENCE [LARGE SCALE GENOMIC DNA]</scope>
    <source>
        <strain evidence="2">ATCC MYA-4606 / CBS 127.97</strain>
    </source>
</reference>
<protein>
    <submittedName>
        <fullName evidence="1">Uncharacterized protein</fullName>
    </submittedName>
</protein>
<dbReference type="AlphaFoldDB" id="F2Q050"/>